<dbReference type="PROSITE" id="PS50893">
    <property type="entry name" value="ABC_TRANSPORTER_2"/>
    <property type="match status" value="1"/>
</dbReference>
<dbReference type="InterPro" id="IPR008995">
    <property type="entry name" value="Mo/tungstate-bd_C_term_dom"/>
</dbReference>
<evidence type="ECO:0000256" key="1">
    <source>
        <dbReference type="ARBA" id="ARBA00022448"/>
    </source>
</evidence>
<feature type="domain" description="ABC transporter" evidence="5">
    <location>
        <begin position="6"/>
        <end position="236"/>
    </location>
</feature>
<dbReference type="GO" id="GO:0016887">
    <property type="term" value="F:ATP hydrolysis activity"/>
    <property type="evidence" value="ECO:0007669"/>
    <property type="project" value="InterPro"/>
</dbReference>
<dbReference type="SMART" id="SM00382">
    <property type="entry name" value="AAA"/>
    <property type="match status" value="1"/>
</dbReference>
<accession>A0A124FMX3</accession>
<keyword evidence="3 6" id="KW-0067">ATP-binding</keyword>
<dbReference type="GO" id="GO:0043190">
    <property type="term" value="C:ATP-binding cassette (ABC) transporter complex"/>
    <property type="evidence" value="ECO:0007669"/>
    <property type="project" value="InterPro"/>
</dbReference>
<evidence type="ECO:0000313" key="7">
    <source>
        <dbReference type="Proteomes" id="UP000064249"/>
    </source>
</evidence>
<dbReference type="Pfam" id="PF00005">
    <property type="entry name" value="ABC_tran"/>
    <property type="match status" value="1"/>
</dbReference>
<evidence type="ECO:0000256" key="2">
    <source>
        <dbReference type="ARBA" id="ARBA00022741"/>
    </source>
</evidence>
<dbReference type="GO" id="GO:0005524">
    <property type="term" value="F:ATP binding"/>
    <property type="evidence" value="ECO:0007669"/>
    <property type="project" value="UniProtKB-KW"/>
</dbReference>
<dbReference type="Proteomes" id="UP000064249">
    <property type="component" value="Unassembled WGS sequence"/>
</dbReference>
<dbReference type="PANTHER" id="PTHR42781:SF4">
    <property type="entry name" value="SPERMIDINE_PUTRESCINE IMPORT ATP-BINDING PROTEIN POTA"/>
    <property type="match status" value="1"/>
</dbReference>
<protein>
    <recommendedName>
        <fullName evidence="4">ABC-type quaternary amine transporter</fullName>
        <ecNumber evidence="4">7.6.2.9</ecNumber>
    </recommendedName>
</protein>
<reference evidence="6 7" key="1">
    <citation type="journal article" date="2015" name="MBio">
        <title>Genome-Resolved Metagenomic Analysis Reveals Roles for Candidate Phyla and Other Microbial Community Members in Biogeochemical Transformations in Oil Reservoirs.</title>
        <authorList>
            <person name="Hu P."/>
            <person name="Tom L."/>
            <person name="Singh A."/>
            <person name="Thomas B.C."/>
            <person name="Baker B.J."/>
            <person name="Piceno Y.M."/>
            <person name="Andersen G.L."/>
            <person name="Banfield J.F."/>
        </authorList>
    </citation>
    <scope>NUCLEOTIDE SEQUENCE [LARGE SCALE GENOMIC DNA]</scope>
    <source>
        <strain evidence="6">46_16</strain>
    </source>
</reference>
<dbReference type="AlphaFoldDB" id="A0A124FMX3"/>
<dbReference type="SUPFAM" id="SSF50331">
    <property type="entry name" value="MOP-like"/>
    <property type="match status" value="1"/>
</dbReference>
<proteinExistence type="predicted"/>
<evidence type="ECO:0000259" key="5">
    <source>
        <dbReference type="PROSITE" id="PS50893"/>
    </source>
</evidence>
<name>A0A124FMX3_9CHLR</name>
<dbReference type="SUPFAM" id="SSF52540">
    <property type="entry name" value="P-loop containing nucleoside triphosphate hydrolases"/>
    <property type="match status" value="1"/>
</dbReference>
<dbReference type="EC" id="7.6.2.9" evidence="4"/>
<dbReference type="InterPro" id="IPR013611">
    <property type="entry name" value="Transp-assoc_OB_typ2"/>
</dbReference>
<dbReference type="InterPro" id="IPR003593">
    <property type="entry name" value="AAA+_ATPase"/>
</dbReference>
<dbReference type="PROSITE" id="PS00211">
    <property type="entry name" value="ABC_TRANSPORTER_1"/>
    <property type="match status" value="1"/>
</dbReference>
<dbReference type="Gene3D" id="2.40.50.100">
    <property type="match status" value="1"/>
</dbReference>
<dbReference type="InterPro" id="IPR027417">
    <property type="entry name" value="P-loop_NTPase"/>
</dbReference>
<comment type="caution">
    <text evidence="6">The sequence shown here is derived from an EMBL/GenBank/DDBJ whole genome shotgun (WGS) entry which is preliminary data.</text>
</comment>
<dbReference type="InterPro" id="IPR050093">
    <property type="entry name" value="ABC_SmlMolc_Importer"/>
</dbReference>
<gene>
    <name evidence="6" type="ORF">XD73_1008</name>
</gene>
<keyword evidence="2" id="KW-0547">Nucleotide-binding</keyword>
<dbReference type="FunFam" id="3.40.50.300:FF:000425">
    <property type="entry name" value="Probable ABC transporter, ATP-binding subunit"/>
    <property type="match status" value="1"/>
</dbReference>
<evidence type="ECO:0000256" key="3">
    <source>
        <dbReference type="ARBA" id="ARBA00022840"/>
    </source>
</evidence>
<dbReference type="Gene3D" id="3.40.50.300">
    <property type="entry name" value="P-loop containing nucleotide triphosphate hydrolases"/>
    <property type="match status" value="1"/>
</dbReference>
<evidence type="ECO:0000256" key="4">
    <source>
        <dbReference type="ARBA" id="ARBA00066388"/>
    </source>
</evidence>
<sequence>MKKAILSLQHITKDYEGTPLLCGIDLDVHADETLCLLGPSGSGKSTLLRIIAGLEQADDGTILWAGKDIQGISVEKRNFGLMFQDYALFPHMNVAENIAFGPRMKGWQRDSIQARIDETLKIVHLEDFAERRVVDLSGGEKQRVALARAIAPNPDLLMLDEPLGALDKALRDELGQELRAILKELHIPTIYVTHDQEEAFTIGDSVAVLNFGEILQRGTPEEIYNHPDSLWLAGFIGFTNQIQGRLEDAQPLAVSTAIGRFQLFANPDQMKTAGEEGVLVFKPVQVRIHQGSEEINSFKATIKDSQFRGDGYRLVVKLANGNFFYFRDEQKRESGAPIHIAISPQDLLWYPTHE</sequence>
<dbReference type="InterPro" id="IPR017871">
    <property type="entry name" value="ABC_transporter-like_CS"/>
</dbReference>
<dbReference type="PANTHER" id="PTHR42781">
    <property type="entry name" value="SPERMIDINE/PUTRESCINE IMPORT ATP-BINDING PROTEIN POTA"/>
    <property type="match status" value="1"/>
</dbReference>
<dbReference type="InterPro" id="IPR003439">
    <property type="entry name" value="ABC_transporter-like_ATP-bd"/>
</dbReference>
<evidence type="ECO:0000313" key="6">
    <source>
        <dbReference type="EMBL" id="KUK46121.1"/>
    </source>
</evidence>
<keyword evidence="1" id="KW-0813">Transport</keyword>
<dbReference type="Pfam" id="PF08402">
    <property type="entry name" value="TOBE_2"/>
    <property type="match status" value="1"/>
</dbReference>
<organism evidence="6 7">
    <name type="scientific">Anaerolinea thermophila</name>
    <dbReference type="NCBI Taxonomy" id="167964"/>
    <lineage>
        <taxon>Bacteria</taxon>
        <taxon>Bacillati</taxon>
        <taxon>Chloroflexota</taxon>
        <taxon>Anaerolineae</taxon>
        <taxon>Anaerolineales</taxon>
        <taxon>Anaerolineaceae</taxon>
        <taxon>Anaerolinea</taxon>
    </lineage>
</organism>
<dbReference type="GO" id="GO:0015418">
    <property type="term" value="F:ABC-type quaternary ammonium compound transporting activity"/>
    <property type="evidence" value="ECO:0007669"/>
    <property type="project" value="UniProtKB-EC"/>
</dbReference>
<dbReference type="EMBL" id="LGFU01000069">
    <property type="protein sequence ID" value="KUK46121.1"/>
    <property type="molecule type" value="Genomic_DNA"/>
</dbReference>